<sequence length="258" mass="27857">MTVLERWTRRHRDGYPTVTLLAWAALVLHDPIEQAVFGHDHEPLGLLSGPGVMESIGTTHGHGIVGVGHYLGMWGLMIVAMIYPTSTAVFQWYADRHGRGTPTEAISDVTTFAATYTLLWVAVGVVPLAVNVVVPISSLATSGGPLYFGVAFLAVATVQFSPTKRRCPTPVTLFGDREYLDTVTAVRSGWEFGRQDSGSCGAWMGLMVVVGSMNIGWMLLITAAMSMERTTARGQRWADRFGVLSAAVGLGLVGTWFL</sequence>
<dbReference type="GeneID" id="56037644"/>
<gene>
    <name evidence="2" type="ORF">HUG12_09255</name>
</gene>
<feature type="transmembrane region" description="Helical" evidence="1">
    <location>
        <begin position="237"/>
        <end position="257"/>
    </location>
</feature>
<feature type="transmembrane region" description="Helical" evidence="1">
    <location>
        <begin position="202"/>
        <end position="225"/>
    </location>
</feature>
<evidence type="ECO:0000313" key="3">
    <source>
        <dbReference type="Proteomes" id="UP000509626"/>
    </source>
</evidence>
<dbReference type="KEGG" id="halu:HUG12_09255"/>
<dbReference type="AlphaFoldDB" id="A0A7D5Q9R6"/>
<evidence type="ECO:0000313" key="2">
    <source>
        <dbReference type="EMBL" id="QLG61896.1"/>
    </source>
</evidence>
<dbReference type="InterPro" id="IPR018688">
    <property type="entry name" value="PpoB2-like"/>
</dbReference>
<keyword evidence="1" id="KW-1133">Transmembrane helix</keyword>
<proteinExistence type="predicted"/>
<organism evidence="2 3">
    <name type="scientific">Halorarum salinum</name>
    <dbReference type="NCBI Taxonomy" id="2743089"/>
    <lineage>
        <taxon>Archaea</taxon>
        <taxon>Methanobacteriati</taxon>
        <taxon>Methanobacteriota</taxon>
        <taxon>Stenosarchaea group</taxon>
        <taxon>Halobacteria</taxon>
        <taxon>Halobacteriales</taxon>
        <taxon>Haloferacaceae</taxon>
        <taxon>Halorarum</taxon>
    </lineage>
</organism>
<protein>
    <submittedName>
        <fullName evidence="2">DUF2182 domain-containing protein</fullName>
    </submittedName>
</protein>
<dbReference type="RefSeq" id="WP_179268481.1">
    <property type="nucleotide sequence ID" value="NZ_CP058579.1"/>
</dbReference>
<accession>A0A7D5Q9R6</accession>
<name>A0A7D5Q9R6_9EURY</name>
<feature type="transmembrane region" description="Helical" evidence="1">
    <location>
        <begin position="113"/>
        <end position="134"/>
    </location>
</feature>
<dbReference type="Proteomes" id="UP000509626">
    <property type="component" value="Chromosome"/>
</dbReference>
<feature type="transmembrane region" description="Helical" evidence="1">
    <location>
        <begin position="146"/>
        <end position="162"/>
    </location>
</feature>
<keyword evidence="1" id="KW-0472">Membrane</keyword>
<keyword evidence="3" id="KW-1185">Reference proteome</keyword>
<keyword evidence="1" id="KW-0812">Transmembrane</keyword>
<feature type="transmembrane region" description="Helical" evidence="1">
    <location>
        <begin position="71"/>
        <end position="93"/>
    </location>
</feature>
<reference evidence="2 3" key="1">
    <citation type="submission" date="2020-06" db="EMBL/GenBank/DDBJ databases">
        <title>NJ-3-1, isolated from saline soil.</title>
        <authorList>
            <person name="Cui H.L."/>
            <person name="Shi X."/>
        </authorList>
    </citation>
    <scope>NUCLEOTIDE SEQUENCE [LARGE SCALE GENOMIC DNA]</scope>
    <source>
        <strain evidence="2 3">NJ-3-1</strain>
    </source>
</reference>
<evidence type="ECO:0000256" key="1">
    <source>
        <dbReference type="SAM" id="Phobius"/>
    </source>
</evidence>
<dbReference type="Pfam" id="PF09948">
    <property type="entry name" value="PpoB2"/>
    <property type="match status" value="1"/>
</dbReference>
<dbReference type="EMBL" id="CP058579">
    <property type="protein sequence ID" value="QLG61896.1"/>
    <property type="molecule type" value="Genomic_DNA"/>
</dbReference>